<dbReference type="Proteomes" id="UP001154114">
    <property type="component" value="Chromosome 15"/>
</dbReference>
<feature type="chain" id="PRO_5040283744" evidence="1">
    <location>
        <begin position="21"/>
        <end position="137"/>
    </location>
</feature>
<protein>
    <submittedName>
        <fullName evidence="2">Uncharacterized protein</fullName>
    </submittedName>
</protein>
<dbReference type="OrthoDB" id="7358924at2759"/>
<accession>A0A9P0BQC0</accession>
<dbReference type="AlphaFoldDB" id="A0A9P0BQC0"/>
<sequence length="137" mass="15021">MTAKLLILFVIAAAFAQGHALTQIFLPDESYTFMTNSLIGKSLSIPKSFLDTLESCEVVFPDGKPYEAYPNNNLPSGAVSFLYSAQPFTACAIGFRGASVSYSGTYELYSTVRHRADNSRSLTIQRFHLTLFESSGN</sequence>
<evidence type="ECO:0000313" key="3">
    <source>
        <dbReference type="Proteomes" id="UP001154114"/>
    </source>
</evidence>
<proteinExistence type="predicted"/>
<reference evidence="2" key="1">
    <citation type="submission" date="2021-12" db="EMBL/GenBank/DDBJ databases">
        <authorList>
            <person name="King R."/>
        </authorList>
    </citation>
    <scope>NUCLEOTIDE SEQUENCE</scope>
</reference>
<dbReference type="EMBL" id="LR824018">
    <property type="protein sequence ID" value="CAH0587104.1"/>
    <property type="molecule type" value="Genomic_DNA"/>
</dbReference>
<gene>
    <name evidence="2" type="ORF">CINC_LOCUS3578</name>
</gene>
<organism evidence="2 3">
    <name type="scientific">Chrysodeixis includens</name>
    <name type="common">Soybean looper</name>
    <name type="synonym">Pseudoplusia includens</name>
    <dbReference type="NCBI Taxonomy" id="689277"/>
    <lineage>
        <taxon>Eukaryota</taxon>
        <taxon>Metazoa</taxon>
        <taxon>Ecdysozoa</taxon>
        <taxon>Arthropoda</taxon>
        <taxon>Hexapoda</taxon>
        <taxon>Insecta</taxon>
        <taxon>Pterygota</taxon>
        <taxon>Neoptera</taxon>
        <taxon>Endopterygota</taxon>
        <taxon>Lepidoptera</taxon>
        <taxon>Glossata</taxon>
        <taxon>Ditrysia</taxon>
        <taxon>Noctuoidea</taxon>
        <taxon>Noctuidae</taxon>
        <taxon>Plusiinae</taxon>
        <taxon>Chrysodeixis</taxon>
    </lineage>
</organism>
<evidence type="ECO:0000256" key="1">
    <source>
        <dbReference type="SAM" id="SignalP"/>
    </source>
</evidence>
<evidence type="ECO:0000313" key="2">
    <source>
        <dbReference type="EMBL" id="CAH0587104.1"/>
    </source>
</evidence>
<keyword evidence="3" id="KW-1185">Reference proteome</keyword>
<name>A0A9P0BQC0_CHRIL</name>
<keyword evidence="1" id="KW-0732">Signal</keyword>
<feature type="signal peptide" evidence="1">
    <location>
        <begin position="1"/>
        <end position="20"/>
    </location>
</feature>